<evidence type="ECO:0000259" key="5">
    <source>
        <dbReference type="PROSITE" id="PS50110"/>
    </source>
</evidence>
<dbReference type="InterPro" id="IPR016032">
    <property type="entry name" value="Sig_transdc_resp-reg_C-effctor"/>
</dbReference>
<dbReference type="InterPro" id="IPR011006">
    <property type="entry name" value="CheY-like_superfamily"/>
</dbReference>
<dbReference type="InterPro" id="IPR039420">
    <property type="entry name" value="WalR-like"/>
</dbReference>
<dbReference type="PRINTS" id="PR00038">
    <property type="entry name" value="HTHLUXR"/>
</dbReference>
<dbReference type="PANTHER" id="PTHR43214">
    <property type="entry name" value="TWO-COMPONENT RESPONSE REGULATOR"/>
    <property type="match status" value="1"/>
</dbReference>
<evidence type="ECO:0000313" key="6">
    <source>
        <dbReference type="EMBL" id="GAA1992207.1"/>
    </source>
</evidence>
<dbReference type="SUPFAM" id="SSF46894">
    <property type="entry name" value="C-terminal effector domain of the bipartite response regulators"/>
    <property type="match status" value="1"/>
</dbReference>
<proteinExistence type="predicted"/>
<dbReference type="PROSITE" id="PS50043">
    <property type="entry name" value="HTH_LUXR_2"/>
    <property type="match status" value="1"/>
</dbReference>
<protein>
    <submittedName>
        <fullName evidence="6">Response regulator transcription factor</fullName>
    </submittedName>
</protein>
<evidence type="ECO:0000256" key="1">
    <source>
        <dbReference type="ARBA" id="ARBA00022553"/>
    </source>
</evidence>
<reference evidence="7" key="1">
    <citation type="journal article" date="2019" name="Int. J. Syst. Evol. Microbiol.">
        <title>The Global Catalogue of Microorganisms (GCM) 10K type strain sequencing project: providing services to taxonomists for standard genome sequencing and annotation.</title>
        <authorList>
            <consortium name="The Broad Institute Genomics Platform"/>
            <consortium name="The Broad Institute Genome Sequencing Center for Infectious Disease"/>
            <person name="Wu L."/>
            <person name="Ma J."/>
        </authorList>
    </citation>
    <scope>NUCLEOTIDE SEQUENCE [LARGE SCALE GENOMIC DNA]</scope>
    <source>
        <strain evidence="7">JCM 15628</strain>
    </source>
</reference>
<evidence type="ECO:0000313" key="7">
    <source>
        <dbReference type="Proteomes" id="UP001500013"/>
    </source>
</evidence>
<dbReference type="EMBL" id="BAAAPU010000011">
    <property type="protein sequence ID" value="GAA1992207.1"/>
    <property type="molecule type" value="Genomic_DNA"/>
</dbReference>
<evidence type="ECO:0000256" key="3">
    <source>
        <dbReference type="PROSITE-ProRule" id="PRU00169"/>
    </source>
</evidence>
<dbReference type="InterPro" id="IPR058245">
    <property type="entry name" value="NreC/VraR/RcsB-like_REC"/>
</dbReference>
<dbReference type="Pfam" id="PF00072">
    <property type="entry name" value="Response_reg"/>
    <property type="match status" value="1"/>
</dbReference>
<dbReference type="SMART" id="SM00448">
    <property type="entry name" value="REC"/>
    <property type="match status" value="1"/>
</dbReference>
<dbReference type="InterPro" id="IPR000792">
    <property type="entry name" value="Tscrpt_reg_LuxR_C"/>
</dbReference>
<dbReference type="RefSeq" id="WP_344066463.1">
    <property type="nucleotide sequence ID" value="NZ_BAAAPU010000011.1"/>
</dbReference>
<feature type="domain" description="HTH luxR-type" evidence="4">
    <location>
        <begin position="158"/>
        <end position="223"/>
    </location>
</feature>
<keyword evidence="7" id="KW-1185">Reference proteome</keyword>
<dbReference type="Proteomes" id="UP001500013">
    <property type="component" value="Unassembled WGS sequence"/>
</dbReference>
<organism evidence="6 7">
    <name type="scientific">Terrabacter lapilli</name>
    <dbReference type="NCBI Taxonomy" id="436231"/>
    <lineage>
        <taxon>Bacteria</taxon>
        <taxon>Bacillati</taxon>
        <taxon>Actinomycetota</taxon>
        <taxon>Actinomycetes</taxon>
        <taxon>Micrococcales</taxon>
        <taxon>Intrasporangiaceae</taxon>
        <taxon>Terrabacter</taxon>
    </lineage>
</organism>
<evidence type="ECO:0000259" key="4">
    <source>
        <dbReference type="PROSITE" id="PS50043"/>
    </source>
</evidence>
<keyword evidence="2" id="KW-0238">DNA-binding</keyword>
<dbReference type="PROSITE" id="PS50110">
    <property type="entry name" value="RESPONSE_REGULATORY"/>
    <property type="match status" value="1"/>
</dbReference>
<dbReference type="CDD" id="cd06170">
    <property type="entry name" value="LuxR_C_like"/>
    <property type="match status" value="1"/>
</dbReference>
<feature type="domain" description="Response regulatory" evidence="5">
    <location>
        <begin position="17"/>
        <end position="133"/>
    </location>
</feature>
<keyword evidence="1 3" id="KW-0597">Phosphoprotein</keyword>
<dbReference type="CDD" id="cd17535">
    <property type="entry name" value="REC_NarL-like"/>
    <property type="match status" value="1"/>
</dbReference>
<dbReference type="SMART" id="SM00421">
    <property type="entry name" value="HTH_LUXR"/>
    <property type="match status" value="1"/>
</dbReference>
<gene>
    <name evidence="6" type="ORF">GCM10009817_37950</name>
</gene>
<feature type="modified residue" description="4-aspartylphosphate" evidence="3">
    <location>
        <position position="68"/>
    </location>
</feature>
<name>A0ABP5E674_9MICO</name>
<comment type="caution">
    <text evidence="6">The sequence shown here is derived from an EMBL/GenBank/DDBJ whole genome shotgun (WGS) entry which is preliminary data.</text>
</comment>
<dbReference type="SUPFAM" id="SSF52172">
    <property type="entry name" value="CheY-like"/>
    <property type="match status" value="1"/>
</dbReference>
<dbReference type="InterPro" id="IPR001789">
    <property type="entry name" value="Sig_transdc_resp-reg_receiver"/>
</dbReference>
<dbReference type="Gene3D" id="3.40.50.2300">
    <property type="match status" value="1"/>
</dbReference>
<evidence type="ECO:0000256" key="2">
    <source>
        <dbReference type="ARBA" id="ARBA00023125"/>
    </source>
</evidence>
<sequence length="226" mass="23612">MVADQAQAKVCEDEEIRVVLADDHPIYRDGLAALLGSVDGIRVVGTASTGAEAVAAAAEHEPDVVVMDVSMPVMNGIDATRAVTTAHPHVGVVVVTMSEDDATVFAAMQAGARGYLLKGANQAEIVRAITAVSRGEAIFGPALARRIADFFSATAPVAETAFPQLTSREREILDLVAAGRSNAQIAAALYLSPKTVRNNVSNVFAKLHVADRAEAIVRARDAGLGR</sequence>
<dbReference type="Pfam" id="PF00196">
    <property type="entry name" value="GerE"/>
    <property type="match status" value="1"/>
</dbReference>
<accession>A0ABP5E674</accession>
<dbReference type="PROSITE" id="PS00622">
    <property type="entry name" value="HTH_LUXR_1"/>
    <property type="match status" value="1"/>
</dbReference>